<reference evidence="3 4" key="1">
    <citation type="submission" date="2022-03" db="EMBL/GenBank/DDBJ databases">
        <title>Agromyces sp. isolated from the gut of P. brevitarsis seulensis larvae.</title>
        <authorList>
            <person name="Won M."/>
            <person name="Kwon S.-W."/>
        </authorList>
    </citation>
    <scope>NUCLEOTIDE SEQUENCE [LARGE SCALE GENOMIC DNA]</scope>
    <source>
        <strain evidence="3 4">KACC 16215</strain>
    </source>
</reference>
<dbReference type="RefSeq" id="WP_243570721.1">
    <property type="nucleotide sequence ID" value="NZ_BAAARD010000001.1"/>
</dbReference>
<evidence type="ECO:0000256" key="2">
    <source>
        <dbReference type="ARBA" id="ARBA00022801"/>
    </source>
</evidence>
<dbReference type="NCBIfam" id="TIGR01493">
    <property type="entry name" value="HAD-SF-IA-v2"/>
    <property type="match status" value="1"/>
</dbReference>
<evidence type="ECO:0000256" key="1">
    <source>
        <dbReference type="ARBA" id="ARBA00008106"/>
    </source>
</evidence>
<keyword evidence="4" id="KW-1185">Reference proteome</keyword>
<comment type="similarity">
    <text evidence="1">Belongs to the HAD-like hydrolase superfamily. S-2-haloalkanoic acid dehalogenase family.</text>
</comment>
<dbReference type="InterPro" id="IPR023198">
    <property type="entry name" value="PGP-like_dom2"/>
</dbReference>
<dbReference type="InterPro" id="IPR036412">
    <property type="entry name" value="HAD-like_sf"/>
</dbReference>
<dbReference type="Pfam" id="PF00702">
    <property type="entry name" value="Hydrolase"/>
    <property type="match status" value="1"/>
</dbReference>
<dbReference type="InterPro" id="IPR006328">
    <property type="entry name" value="2-HAD"/>
</dbReference>
<protein>
    <submittedName>
        <fullName evidence="3">Haloacid dehalogenase type II</fullName>
    </submittedName>
</protein>
<keyword evidence="2" id="KW-0378">Hydrolase</keyword>
<sequence>MAAFAEIDVVLLDVLGTLVDEPGGIEAALRAASGEREVGPLRARWQELVGGEQQRIAEGHRAYANGDVLDDEAATAVAAAAGITDRALVRRLATAAERLPAWPDSAAGIDRLTPRVRVLGLSNASARTLGRLGANAGLRWHGVLSAETVRAYKPDPAVYRLAVEASGCRPDRILMVAAHAWDLRAAQAAGMRTAYVHRPVGDPPRDTDTFDVRAEGLLELAERLAAR</sequence>
<gene>
    <name evidence="3" type="ORF">MTP13_08875</name>
</gene>
<evidence type="ECO:0000313" key="4">
    <source>
        <dbReference type="Proteomes" id="UP000831304"/>
    </source>
</evidence>
<evidence type="ECO:0000313" key="3">
    <source>
        <dbReference type="EMBL" id="UOE27869.1"/>
    </source>
</evidence>
<dbReference type="InterPro" id="IPR051540">
    <property type="entry name" value="S-2-haloacid_dehalogenase"/>
</dbReference>
<proteinExistence type="inferred from homology"/>
<dbReference type="InterPro" id="IPR023214">
    <property type="entry name" value="HAD_sf"/>
</dbReference>
<dbReference type="NCBIfam" id="TIGR01428">
    <property type="entry name" value="HAD_type_II"/>
    <property type="match status" value="1"/>
</dbReference>
<dbReference type="Gene3D" id="1.10.150.240">
    <property type="entry name" value="Putative phosphatase, domain 2"/>
    <property type="match status" value="1"/>
</dbReference>
<accession>A0ABY4AYF6</accession>
<dbReference type="SUPFAM" id="SSF56784">
    <property type="entry name" value="HAD-like"/>
    <property type="match status" value="1"/>
</dbReference>
<dbReference type="InterPro" id="IPR006439">
    <property type="entry name" value="HAD-SF_hydro_IA"/>
</dbReference>
<name>A0ABY4AYF6_9MICO</name>
<dbReference type="PANTHER" id="PTHR43316">
    <property type="entry name" value="HYDROLASE, HALOACID DELAHOGENASE-RELATED"/>
    <property type="match status" value="1"/>
</dbReference>
<dbReference type="Proteomes" id="UP000831304">
    <property type="component" value="Chromosome"/>
</dbReference>
<dbReference type="PANTHER" id="PTHR43316:SF3">
    <property type="entry name" value="HALOACID DEHALOGENASE, TYPE II (AFU_ORTHOLOGUE AFUA_2G07750)-RELATED"/>
    <property type="match status" value="1"/>
</dbReference>
<organism evidence="3 4">
    <name type="scientific">Agromyces soli</name>
    <dbReference type="NCBI Taxonomy" id="659012"/>
    <lineage>
        <taxon>Bacteria</taxon>
        <taxon>Bacillati</taxon>
        <taxon>Actinomycetota</taxon>
        <taxon>Actinomycetes</taxon>
        <taxon>Micrococcales</taxon>
        <taxon>Microbacteriaceae</taxon>
        <taxon>Agromyces</taxon>
    </lineage>
</organism>
<dbReference type="Gene3D" id="3.40.50.1000">
    <property type="entry name" value="HAD superfamily/HAD-like"/>
    <property type="match status" value="1"/>
</dbReference>
<dbReference type="EMBL" id="CP094533">
    <property type="protein sequence ID" value="UOE27869.1"/>
    <property type="molecule type" value="Genomic_DNA"/>
</dbReference>